<dbReference type="OrthoDB" id="10366467at2759"/>
<dbReference type="EMBL" id="UYSU01035183">
    <property type="protein sequence ID" value="VDL95728.1"/>
    <property type="molecule type" value="Genomic_DNA"/>
</dbReference>
<organism evidence="4">
    <name type="scientific">Schistocephalus solidus</name>
    <name type="common">Tapeworm</name>
    <dbReference type="NCBI Taxonomy" id="70667"/>
    <lineage>
        <taxon>Eukaryota</taxon>
        <taxon>Metazoa</taxon>
        <taxon>Spiralia</taxon>
        <taxon>Lophotrochozoa</taxon>
        <taxon>Platyhelminthes</taxon>
        <taxon>Cestoda</taxon>
        <taxon>Eucestoda</taxon>
        <taxon>Diphyllobothriidea</taxon>
        <taxon>Diphyllobothriidae</taxon>
        <taxon>Schistocephalus</taxon>
    </lineage>
</organism>
<dbReference type="AlphaFoldDB" id="A0A183SYP5"/>
<evidence type="ECO:0000313" key="4">
    <source>
        <dbReference type="WBParaSite" id="SSLN_0000969801-mRNA-1"/>
    </source>
</evidence>
<feature type="region of interest" description="Disordered" evidence="1">
    <location>
        <begin position="207"/>
        <end position="230"/>
    </location>
</feature>
<evidence type="ECO:0000313" key="3">
    <source>
        <dbReference type="Proteomes" id="UP000275846"/>
    </source>
</evidence>
<protein>
    <submittedName>
        <fullName evidence="2 4">Uncharacterized protein</fullName>
    </submittedName>
</protein>
<evidence type="ECO:0000256" key="1">
    <source>
        <dbReference type="SAM" id="MobiDB-lite"/>
    </source>
</evidence>
<dbReference type="Proteomes" id="UP000275846">
    <property type="component" value="Unassembled WGS sequence"/>
</dbReference>
<dbReference type="WBParaSite" id="SSLN_0000969801-mRNA-1">
    <property type="protein sequence ID" value="SSLN_0000969801-mRNA-1"/>
    <property type="gene ID" value="SSLN_0000969801"/>
</dbReference>
<reference evidence="2 3" key="2">
    <citation type="submission" date="2018-11" db="EMBL/GenBank/DDBJ databases">
        <authorList>
            <consortium name="Pathogen Informatics"/>
        </authorList>
    </citation>
    <scope>NUCLEOTIDE SEQUENCE [LARGE SCALE GENOMIC DNA]</scope>
    <source>
        <strain evidence="2 3">NST_G2</strain>
    </source>
</reference>
<feature type="region of interest" description="Disordered" evidence="1">
    <location>
        <begin position="135"/>
        <end position="192"/>
    </location>
</feature>
<proteinExistence type="predicted"/>
<feature type="compositionally biased region" description="Polar residues" evidence="1">
    <location>
        <begin position="163"/>
        <end position="173"/>
    </location>
</feature>
<gene>
    <name evidence="2" type="ORF">SSLN_LOCUS9343</name>
</gene>
<name>A0A183SYP5_SCHSO</name>
<accession>A0A183SYP5</accession>
<evidence type="ECO:0000313" key="2">
    <source>
        <dbReference type="EMBL" id="VDL95728.1"/>
    </source>
</evidence>
<keyword evidence="3" id="KW-1185">Reference proteome</keyword>
<reference evidence="4" key="1">
    <citation type="submission" date="2016-06" db="UniProtKB">
        <authorList>
            <consortium name="WormBaseParasite"/>
        </authorList>
    </citation>
    <scope>IDENTIFICATION</scope>
</reference>
<sequence>MSWKEPASRVSRLRREIHLHWSGHALRMDDEQLPKRIFHGNVNSGASRRGGQEHPYKDVLRTSIKHLQLKTVIWKFLGWDRQLAKRTRQAAYADAIRSLARKGEKLLKLPPLNSSTLASYRAPAEYTNIRQTSLNKDDCNGVPTPPVKPSSKLSPALERCRVTTGTGRNNHAGSNYHAEGNVESEQETKPKSRRALMLEYSKRLREIANRKNKPALPREKNTPPEAPNDNSFVVLDSNILNMLKRHEEENQAVLLVADELKSS</sequence>